<dbReference type="AlphaFoldDB" id="A0A6A0B921"/>
<proteinExistence type="predicted"/>
<comment type="caution">
    <text evidence="3">The sequence shown here is derived from an EMBL/GenBank/DDBJ whole genome shotgun (WGS) entry which is preliminary data.</text>
</comment>
<name>A0A6A0B921_9LACT</name>
<dbReference type="RefSeq" id="WP_172356691.1">
    <property type="nucleotide sequence ID" value="NZ_BLLH01000006.1"/>
</dbReference>
<evidence type="ECO:0000256" key="2">
    <source>
        <dbReference type="SAM" id="SignalP"/>
    </source>
</evidence>
<dbReference type="Proteomes" id="UP000475928">
    <property type="component" value="Unassembled WGS sequence"/>
</dbReference>
<evidence type="ECO:0000313" key="4">
    <source>
        <dbReference type="Proteomes" id="UP000475928"/>
    </source>
</evidence>
<dbReference type="NCBIfam" id="TIGR01167">
    <property type="entry name" value="LPXTG_anchor"/>
    <property type="match status" value="1"/>
</dbReference>
<organism evidence="3 4">
    <name type="scientific">Pseudolactococcus insecticola</name>
    <dbReference type="NCBI Taxonomy" id="2709158"/>
    <lineage>
        <taxon>Bacteria</taxon>
        <taxon>Bacillati</taxon>
        <taxon>Bacillota</taxon>
        <taxon>Bacilli</taxon>
        <taxon>Lactobacillales</taxon>
        <taxon>Streptococcaceae</taxon>
        <taxon>Pseudolactococcus</taxon>
    </lineage>
</organism>
<gene>
    <name evidence="3" type="ORF">Hs20B_12120</name>
</gene>
<feature type="signal peptide" evidence="2">
    <location>
        <begin position="1"/>
        <end position="29"/>
    </location>
</feature>
<feature type="transmembrane region" description="Helical" evidence="1">
    <location>
        <begin position="416"/>
        <end position="434"/>
    </location>
</feature>
<keyword evidence="1" id="KW-1133">Transmembrane helix</keyword>
<keyword evidence="4" id="KW-1185">Reference proteome</keyword>
<protein>
    <submittedName>
        <fullName evidence="3">Uncharacterized protein</fullName>
    </submittedName>
</protein>
<dbReference type="EMBL" id="BLLH01000006">
    <property type="protein sequence ID" value="GFH40814.1"/>
    <property type="molecule type" value="Genomic_DNA"/>
</dbReference>
<reference evidence="3 4" key="1">
    <citation type="submission" date="2020-02" db="EMBL/GenBank/DDBJ databases">
        <title>Draft genome sequence of Lactococcus sp. Hs20B0-1.</title>
        <authorList>
            <person name="Noda S."/>
            <person name="Yuki M."/>
            <person name="Ohkuma M."/>
        </authorList>
    </citation>
    <scope>NUCLEOTIDE SEQUENCE [LARGE SCALE GENOMIC DNA]</scope>
    <source>
        <strain evidence="3 4">Hs20B0-1</strain>
    </source>
</reference>
<evidence type="ECO:0000313" key="3">
    <source>
        <dbReference type="EMBL" id="GFH40814.1"/>
    </source>
</evidence>
<keyword evidence="2" id="KW-0732">Signal</keyword>
<evidence type="ECO:0000256" key="1">
    <source>
        <dbReference type="SAM" id="Phobius"/>
    </source>
</evidence>
<feature type="chain" id="PRO_5025433939" evidence="2">
    <location>
        <begin position="30"/>
        <end position="448"/>
    </location>
</feature>
<keyword evidence="1" id="KW-0812">Transmembrane</keyword>
<sequence length="448" mass="48999">MNKLNKVMSLATVSFALATPLTSVFTAFADDAKQETAATDNGQSKGDGVWQNVVKVNGNALKKDDVILPGDTVTFDIVFSPGNKGLLTSLTDTLPVGLRFDPNNYNSSEFFKANNDGTQGKEVTDQFDISINQSKITAIPKNPLDWFYVGSTTNARGIWRVTTVAEQTIKADTILTNSVSQIVTNPKDPDHPITTEDTAKVHTLKAPVGLTAEKFVSKDNLDFSDKNKKWEKFTTLDDKSKSYDYKVVYKVDRTAKFANFTMKDAVEGLQAIKAVDVYDTKGDKTDKVTDKFDVKSDLTPAMQTDGNDDQATVSATAKTVPLTIQKDESYTLFLDDVTFNAASDEELDNYLKGAFYVIPNTAGADYQEQGRDKKEIKSDTVKVKARKPAETLLDKVVQGIVPPTAPSFLPQTGEQALRFGGVIGALIIAGVAFIKRKAIKNVIEKRKA</sequence>
<accession>A0A6A0B921</accession>
<keyword evidence="1" id="KW-0472">Membrane</keyword>